<evidence type="ECO:0000256" key="1">
    <source>
        <dbReference type="SAM" id="Phobius"/>
    </source>
</evidence>
<accession>A0A1T4Y9T6</accession>
<dbReference type="SUPFAM" id="SSF55874">
    <property type="entry name" value="ATPase domain of HSP90 chaperone/DNA topoisomerase II/histidine kinase"/>
    <property type="match status" value="1"/>
</dbReference>
<sequence length="447" mass="51353">MGYVLSILMNALRTWLLTKLWDSFFTRRFNGKQFWAYWLLWTAIITVVLNVLPNDYDYSNIIRFLIEIAHEYAMNLMLYRSRWDRRLFVVITGYACFFSISVLPEKAWLLYSGMTRTEYVYNKPLYTAFIFLRGLCLVAFVILVRHFHTPPQENGKPRAWIPASTLFPLCTLFVLYRVFNAEGAAGENDAWTFCLLVMCAVDMVALFLLDQLESTAQMREALAVAHQRAEVQSANVKALGNSYKAQRKMTHEFRGYLFALSDMLANGDTEAAQSYLDELKVRQTERILLVNTHNPIIDAILNQKGYAAREQDIDLHFEINDLSEVAIPSVDLTVVMSNLLDNAIEACEKLEKQQRRMTVKAIYNKSDNPPTLFFSVKNASKPVKIFGDHIPTTKPEPELHGFGLPNVMDILHKYDVFYLMDYKDGSFLFCLEWADAANEKAVAAAQK</sequence>
<dbReference type="OrthoDB" id="3173688at2"/>
<feature type="transmembrane region" description="Helical" evidence="1">
    <location>
        <begin position="159"/>
        <end position="178"/>
    </location>
</feature>
<dbReference type="Gene3D" id="3.30.565.10">
    <property type="entry name" value="Histidine kinase-like ATPase, C-terminal domain"/>
    <property type="match status" value="1"/>
</dbReference>
<feature type="domain" description="Sensor histidine kinase NatK-like C-terminal" evidence="2">
    <location>
        <begin position="330"/>
        <end position="429"/>
    </location>
</feature>
<feature type="transmembrane region" description="Helical" evidence="1">
    <location>
        <begin position="190"/>
        <end position="209"/>
    </location>
</feature>
<dbReference type="CDD" id="cd16935">
    <property type="entry name" value="HATPase_AgrC-ComD-like"/>
    <property type="match status" value="1"/>
</dbReference>
<reference evidence="3 4" key="1">
    <citation type="submission" date="2017-02" db="EMBL/GenBank/DDBJ databases">
        <authorList>
            <person name="Peterson S.W."/>
        </authorList>
    </citation>
    <scope>NUCLEOTIDE SEQUENCE [LARGE SCALE GENOMIC DNA]</scope>
    <source>
        <strain evidence="3 4">ATCC 27749</strain>
    </source>
</reference>
<dbReference type="GeneID" id="93339286"/>
<dbReference type="STRING" id="745368.SAMN02745178_02877"/>
<dbReference type="AlphaFoldDB" id="A0A1T4Y9T6"/>
<keyword evidence="1" id="KW-0472">Membrane</keyword>
<dbReference type="InterPro" id="IPR032834">
    <property type="entry name" value="NatK-like_C"/>
</dbReference>
<keyword evidence="4" id="KW-1185">Reference proteome</keyword>
<protein>
    <submittedName>
        <fullName evidence="3">GHKL domain-containing protein</fullName>
    </submittedName>
</protein>
<dbReference type="InterPro" id="IPR036890">
    <property type="entry name" value="HATPase_C_sf"/>
</dbReference>
<dbReference type="GO" id="GO:0042802">
    <property type="term" value="F:identical protein binding"/>
    <property type="evidence" value="ECO:0007669"/>
    <property type="project" value="TreeGrafter"/>
</dbReference>
<organism evidence="3 4">
    <name type="scientific">Gemmiger formicilis</name>
    <dbReference type="NCBI Taxonomy" id="745368"/>
    <lineage>
        <taxon>Bacteria</taxon>
        <taxon>Bacillati</taxon>
        <taxon>Bacillota</taxon>
        <taxon>Clostridia</taxon>
        <taxon>Eubacteriales</taxon>
        <taxon>Gemmiger</taxon>
    </lineage>
</organism>
<feature type="transmembrane region" description="Helical" evidence="1">
    <location>
        <begin position="124"/>
        <end position="147"/>
    </location>
</feature>
<evidence type="ECO:0000313" key="3">
    <source>
        <dbReference type="EMBL" id="SKA98577.1"/>
    </source>
</evidence>
<gene>
    <name evidence="3" type="ORF">SAMN02745178_02877</name>
</gene>
<feature type="transmembrane region" description="Helical" evidence="1">
    <location>
        <begin position="87"/>
        <end position="104"/>
    </location>
</feature>
<name>A0A1T4Y9T6_9FIRM</name>
<dbReference type="PANTHER" id="PTHR40448:SF1">
    <property type="entry name" value="TWO-COMPONENT SENSOR HISTIDINE KINASE"/>
    <property type="match status" value="1"/>
</dbReference>
<dbReference type="RefSeq" id="WP_159447071.1">
    <property type="nucleotide sequence ID" value="NZ_FUYF01000060.1"/>
</dbReference>
<evidence type="ECO:0000313" key="4">
    <source>
        <dbReference type="Proteomes" id="UP000190286"/>
    </source>
</evidence>
<proteinExistence type="predicted"/>
<evidence type="ECO:0000259" key="2">
    <source>
        <dbReference type="Pfam" id="PF14501"/>
    </source>
</evidence>
<dbReference type="Proteomes" id="UP000190286">
    <property type="component" value="Unassembled WGS sequence"/>
</dbReference>
<dbReference type="EMBL" id="FUYF01000060">
    <property type="protein sequence ID" value="SKA98577.1"/>
    <property type="molecule type" value="Genomic_DNA"/>
</dbReference>
<keyword evidence="1" id="KW-1133">Transmembrane helix</keyword>
<feature type="transmembrane region" description="Helical" evidence="1">
    <location>
        <begin position="34"/>
        <end position="53"/>
    </location>
</feature>
<dbReference type="Pfam" id="PF14501">
    <property type="entry name" value="HATPase_c_5"/>
    <property type="match status" value="1"/>
</dbReference>
<keyword evidence="1" id="KW-0812">Transmembrane</keyword>
<dbReference type="PANTHER" id="PTHR40448">
    <property type="entry name" value="TWO-COMPONENT SENSOR HISTIDINE KINASE"/>
    <property type="match status" value="1"/>
</dbReference>